<keyword evidence="5 7" id="KW-1133">Transmembrane helix</keyword>
<dbReference type="PANTHER" id="PTHR43163">
    <property type="entry name" value="DIPEPTIDE TRANSPORT SYSTEM PERMEASE PROTEIN DPPB-RELATED"/>
    <property type="match status" value="1"/>
</dbReference>
<evidence type="ECO:0000256" key="4">
    <source>
        <dbReference type="ARBA" id="ARBA00022692"/>
    </source>
</evidence>
<evidence type="ECO:0000256" key="6">
    <source>
        <dbReference type="ARBA" id="ARBA00023136"/>
    </source>
</evidence>
<dbReference type="Proteomes" id="UP000520767">
    <property type="component" value="Unassembled WGS sequence"/>
</dbReference>
<evidence type="ECO:0000313" key="10">
    <source>
        <dbReference type="EMBL" id="MBB4908637.1"/>
    </source>
</evidence>
<feature type="transmembrane region" description="Helical" evidence="7">
    <location>
        <begin position="172"/>
        <end position="198"/>
    </location>
</feature>
<dbReference type="InterPro" id="IPR035906">
    <property type="entry name" value="MetI-like_sf"/>
</dbReference>
<keyword evidence="4 7" id="KW-0812">Transmembrane</keyword>
<dbReference type="PROSITE" id="PS50928">
    <property type="entry name" value="ABC_TM1"/>
    <property type="match status" value="1"/>
</dbReference>
<comment type="caution">
    <text evidence="10">The sequence shown here is derived from an EMBL/GenBank/DDBJ whole genome shotgun (WGS) entry which is preliminary data.</text>
</comment>
<evidence type="ECO:0000256" key="1">
    <source>
        <dbReference type="ARBA" id="ARBA00004651"/>
    </source>
</evidence>
<proteinExistence type="inferred from homology"/>
<feature type="transmembrane region" description="Helical" evidence="7">
    <location>
        <begin position="327"/>
        <end position="353"/>
    </location>
</feature>
<evidence type="ECO:0000256" key="5">
    <source>
        <dbReference type="ARBA" id="ARBA00022989"/>
    </source>
</evidence>
<feature type="region of interest" description="Disordered" evidence="8">
    <location>
        <begin position="1"/>
        <end position="21"/>
    </location>
</feature>
<dbReference type="Pfam" id="PF19300">
    <property type="entry name" value="BPD_transp_1_N"/>
    <property type="match status" value="1"/>
</dbReference>
<name>A0A7W7VFQ8_9PSEU</name>
<keyword evidence="11" id="KW-1185">Reference proteome</keyword>
<keyword evidence="2 7" id="KW-0813">Transport</keyword>
<feature type="domain" description="ABC transmembrane type-1" evidence="9">
    <location>
        <begin position="122"/>
        <end position="350"/>
    </location>
</feature>
<comment type="subcellular location">
    <subcellularLocation>
        <location evidence="1 7">Cell membrane</location>
        <topology evidence="1 7">Multi-pass membrane protein</topology>
    </subcellularLocation>
</comment>
<gene>
    <name evidence="10" type="ORF">FHR82_004890</name>
</gene>
<sequence>MTTVETPRQEKPPGAREPRRSWSARHPALRYALVRIAIVPISLFVLGSVSFVLVFFIPGNPAVTILGDFATPEQVARVNAQLGIDQPLWDRYLSYWGNLLQGDLGNSFFTNEPVLSDIGKFLPNTIELVALALLVAVSLGMLIGVTGAYFARRWPDRVLSGITSALQSVPDFFLALVGIYIFFFLLGWAPAPIGRLSIEAGTDHPPFLIFGSLFRGDFATFGSAVGHAALPVLALGLVYSAYFAKTARGSMGTALTTPQVEFARACGLRERTVVRYAFLASRTTVITYIAILFGSLLGGAAIVERVFNWRGMGQWALEGVLKVDVPVIQGFVITAGLMTLFLFLLLDLVVLALDPRVSYE</sequence>
<dbReference type="InterPro" id="IPR045621">
    <property type="entry name" value="BPD_transp_1_N"/>
</dbReference>
<evidence type="ECO:0000256" key="3">
    <source>
        <dbReference type="ARBA" id="ARBA00022475"/>
    </source>
</evidence>
<evidence type="ECO:0000256" key="7">
    <source>
        <dbReference type="RuleBase" id="RU363032"/>
    </source>
</evidence>
<comment type="similarity">
    <text evidence="7">Belongs to the binding-protein-dependent transport system permease family.</text>
</comment>
<evidence type="ECO:0000259" key="9">
    <source>
        <dbReference type="PROSITE" id="PS50928"/>
    </source>
</evidence>
<keyword evidence="3" id="KW-1003">Cell membrane</keyword>
<dbReference type="Gene3D" id="1.10.3720.10">
    <property type="entry name" value="MetI-like"/>
    <property type="match status" value="1"/>
</dbReference>
<dbReference type="Pfam" id="PF00528">
    <property type="entry name" value="BPD_transp_1"/>
    <property type="match status" value="1"/>
</dbReference>
<dbReference type="EMBL" id="JACHJQ010000005">
    <property type="protein sequence ID" value="MBB4908637.1"/>
    <property type="molecule type" value="Genomic_DNA"/>
</dbReference>
<evidence type="ECO:0000313" key="11">
    <source>
        <dbReference type="Proteomes" id="UP000520767"/>
    </source>
</evidence>
<keyword evidence="6 7" id="KW-0472">Membrane</keyword>
<dbReference type="AlphaFoldDB" id="A0A7W7VFQ8"/>
<dbReference type="SUPFAM" id="SSF161098">
    <property type="entry name" value="MetI-like"/>
    <property type="match status" value="1"/>
</dbReference>
<dbReference type="GO" id="GO:0055085">
    <property type="term" value="P:transmembrane transport"/>
    <property type="evidence" value="ECO:0007669"/>
    <property type="project" value="InterPro"/>
</dbReference>
<feature type="transmembrane region" description="Helical" evidence="7">
    <location>
        <begin position="285"/>
        <end position="307"/>
    </location>
</feature>
<feature type="compositionally biased region" description="Basic and acidic residues" evidence="8">
    <location>
        <begin position="7"/>
        <end position="20"/>
    </location>
</feature>
<dbReference type="CDD" id="cd06261">
    <property type="entry name" value="TM_PBP2"/>
    <property type="match status" value="1"/>
</dbReference>
<reference evidence="10 11" key="1">
    <citation type="submission" date="2020-08" db="EMBL/GenBank/DDBJ databases">
        <title>Genomic Encyclopedia of Type Strains, Phase III (KMG-III): the genomes of soil and plant-associated and newly described type strains.</title>
        <authorList>
            <person name="Whitman W."/>
        </authorList>
    </citation>
    <scope>NUCLEOTIDE SEQUENCE [LARGE SCALE GENOMIC DNA]</scope>
    <source>
        <strain evidence="10 11">CECT 8960</strain>
    </source>
</reference>
<dbReference type="RefSeq" id="WP_311771243.1">
    <property type="nucleotide sequence ID" value="NZ_JACHJQ010000005.1"/>
</dbReference>
<evidence type="ECO:0000256" key="8">
    <source>
        <dbReference type="SAM" id="MobiDB-lite"/>
    </source>
</evidence>
<evidence type="ECO:0000256" key="2">
    <source>
        <dbReference type="ARBA" id="ARBA00022448"/>
    </source>
</evidence>
<dbReference type="InterPro" id="IPR000515">
    <property type="entry name" value="MetI-like"/>
</dbReference>
<accession>A0A7W7VFQ8</accession>
<dbReference type="PANTHER" id="PTHR43163:SF6">
    <property type="entry name" value="DIPEPTIDE TRANSPORT SYSTEM PERMEASE PROTEIN DPPB-RELATED"/>
    <property type="match status" value="1"/>
</dbReference>
<organism evidence="10 11">
    <name type="scientific">Actinophytocola algeriensis</name>
    <dbReference type="NCBI Taxonomy" id="1768010"/>
    <lineage>
        <taxon>Bacteria</taxon>
        <taxon>Bacillati</taxon>
        <taxon>Actinomycetota</taxon>
        <taxon>Actinomycetes</taxon>
        <taxon>Pseudonocardiales</taxon>
        <taxon>Pseudonocardiaceae</taxon>
    </lineage>
</organism>
<feature type="transmembrane region" description="Helical" evidence="7">
    <location>
        <begin position="128"/>
        <end position="151"/>
    </location>
</feature>
<feature type="transmembrane region" description="Helical" evidence="7">
    <location>
        <begin position="218"/>
        <end position="242"/>
    </location>
</feature>
<feature type="transmembrane region" description="Helical" evidence="7">
    <location>
        <begin position="32"/>
        <end position="57"/>
    </location>
</feature>
<dbReference type="GO" id="GO:0005886">
    <property type="term" value="C:plasma membrane"/>
    <property type="evidence" value="ECO:0007669"/>
    <property type="project" value="UniProtKB-SubCell"/>
</dbReference>
<protein>
    <submittedName>
        <fullName evidence="10">Peptide/nickel transport system permease protein</fullName>
    </submittedName>
</protein>